<feature type="compositionally biased region" description="Basic residues" evidence="1">
    <location>
        <begin position="103"/>
        <end position="130"/>
    </location>
</feature>
<sequence length="130" mass="14058">MTDSKSLLPNVVPIENSGSPFAAGNAARAENISKMTSLKDINKGGSKRKYKYVKKGGDNTMTVNPLSVPYPNSGGLSDANVTMAKVSAYGDANRAGDNAWKAKGGRSKVRRSKVRRSKVRRSKVSTRRRK</sequence>
<evidence type="ECO:0000256" key="1">
    <source>
        <dbReference type="SAM" id="MobiDB-lite"/>
    </source>
</evidence>
<name>A0A6C0I8I6_9ZZZZ</name>
<reference evidence="2" key="1">
    <citation type="journal article" date="2020" name="Nature">
        <title>Giant virus diversity and host interactions through global metagenomics.</title>
        <authorList>
            <person name="Schulz F."/>
            <person name="Roux S."/>
            <person name="Paez-Espino D."/>
            <person name="Jungbluth S."/>
            <person name="Walsh D.A."/>
            <person name="Denef V.J."/>
            <person name="McMahon K.D."/>
            <person name="Konstantinidis K.T."/>
            <person name="Eloe-Fadrosh E.A."/>
            <person name="Kyrpides N.C."/>
            <person name="Woyke T."/>
        </authorList>
    </citation>
    <scope>NUCLEOTIDE SEQUENCE</scope>
    <source>
        <strain evidence="2">GVMAG-M-3300023184-51</strain>
    </source>
</reference>
<organism evidence="2">
    <name type="scientific">viral metagenome</name>
    <dbReference type="NCBI Taxonomy" id="1070528"/>
    <lineage>
        <taxon>unclassified sequences</taxon>
        <taxon>metagenomes</taxon>
        <taxon>organismal metagenomes</taxon>
    </lineage>
</organism>
<proteinExistence type="predicted"/>
<dbReference type="EMBL" id="MN740121">
    <property type="protein sequence ID" value="QHT88715.1"/>
    <property type="molecule type" value="Genomic_DNA"/>
</dbReference>
<evidence type="ECO:0000313" key="2">
    <source>
        <dbReference type="EMBL" id="QHT88715.1"/>
    </source>
</evidence>
<accession>A0A6C0I8I6</accession>
<dbReference type="AlphaFoldDB" id="A0A6C0I8I6"/>
<feature type="region of interest" description="Disordered" evidence="1">
    <location>
        <begin position="93"/>
        <end position="130"/>
    </location>
</feature>
<protein>
    <submittedName>
        <fullName evidence="2">Uncharacterized protein</fullName>
    </submittedName>
</protein>